<accession>A0A377PV65</accession>
<keyword evidence="1" id="KW-0732">Signal</keyword>
<dbReference type="RefSeq" id="WP_052089975.1">
    <property type="nucleotide sequence ID" value="NZ_FZML01000013.1"/>
</dbReference>
<feature type="signal peptide" evidence="1">
    <location>
        <begin position="1"/>
        <end position="17"/>
    </location>
</feature>
<evidence type="ECO:0000313" key="2">
    <source>
        <dbReference type="EMBL" id="STQ86161.1"/>
    </source>
</evidence>
<organism evidence="2 5">
    <name type="scientific">Helicobacter muridarum</name>
    <dbReference type="NCBI Taxonomy" id="216"/>
    <lineage>
        <taxon>Bacteria</taxon>
        <taxon>Pseudomonadati</taxon>
        <taxon>Campylobacterota</taxon>
        <taxon>Epsilonproteobacteria</taxon>
        <taxon>Campylobacterales</taxon>
        <taxon>Helicobacteraceae</taxon>
        <taxon>Helicobacter</taxon>
    </lineage>
</organism>
<dbReference type="EMBL" id="JRPD02000031">
    <property type="protein sequence ID" value="TLD98413.1"/>
    <property type="molecule type" value="Genomic_DNA"/>
</dbReference>
<reference evidence="2 5" key="2">
    <citation type="submission" date="2018-06" db="EMBL/GenBank/DDBJ databases">
        <authorList>
            <consortium name="Pathogen Informatics"/>
            <person name="Doyle S."/>
        </authorList>
    </citation>
    <scope>NUCLEOTIDE SEQUENCE [LARGE SCALE GENOMIC DNA]</scope>
    <source>
        <strain evidence="2 5">NCTC12714</strain>
    </source>
</reference>
<dbReference type="AlphaFoldDB" id="A0A377PV65"/>
<keyword evidence="5" id="KW-1185">Reference proteome</keyword>
<evidence type="ECO:0000313" key="5">
    <source>
        <dbReference type="Proteomes" id="UP000255139"/>
    </source>
</evidence>
<proteinExistence type="predicted"/>
<dbReference type="EMBL" id="UGJE01000002">
    <property type="protein sequence ID" value="STQ86161.1"/>
    <property type="molecule type" value="Genomic_DNA"/>
</dbReference>
<evidence type="ECO:0000313" key="4">
    <source>
        <dbReference type="Proteomes" id="UP000029922"/>
    </source>
</evidence>
<gene>
    <name evidence="3" type="ORF">LS73_008980</name>
    <name evidence="2" type="ORF">NCTC12714_00963</name>
</gene>
<reference evidence="3 4" key="1">
    <citation type="journal article" date="2014" name="Genome Announc.">
        <title>Draft genome sequences of eight enterohepatic helicobacter species isolated from both laboratory and wild rodents.</title>
        <authorList>
            <person name="Sheh A."/>
            <person name="Shen Z."/>
            <person name="Fox J.G."/>
        </authorList>
    </citation>
    <scope>NUCLEOTIDE SEQUENCE [LARGE SCALE GENOMIC DNA]</scope>
    <source>
        <strain evidence="3 4">ST1</strain>
    </source>
</reference>
<evidence type="ECO:0000256" key="1">
    <source>
        <dbReference type="SAM" id="SignalP"/>
    </source>
</evidence>
<sequence>MRVLGFIVFMLCCLAYAYDDNSNLLVVAAQQNSSVSQTKDSNPAVAKATTTIKEKAKTAATTLLTGFSAKGFIFGRNYFITGSNGSGASWQYRAKIDITTGKVDGYSLTGGIIFAQGSSGIDKDRVTDGDVQGSRGVAFNENFADRFNFSQIYGSKEFSMDSLSAKIDVGRMNLVTPLSDKNLDTGLGFRAKFEHKLDSNKKIGYEVSFYDSWLSDLLNYNIRRRSPKRNGTDALSNSRAAGVGIGNNLSMIHVWGKDIVGLDFNAVYANIFRMFDAIVLGDVSYKLKFGEQQLGFLAQTSFAALNASPHAFIGLRGAPVTTSFEEEFYKFSARYRGIYNLQINYKLYGLSAKVGFLGSFSQGYGTLLTRKGIINMAGSVWHTNMTAVYEGLGLFGSGSFRGTSIGVLYAAASYKFPFKLQVGLDVVYLFGNNHFPVLNVTNPKKPLISYSTINDRYNNSKSNRKFIDAKFVEITPSIRYEFLKNLNFIFSCAVFAGDIQFLKTHAEVRYVF</sequence>
<evidence type="ECO:0000313" key="3">
    <source>
        <dbReference type="EMBL" id="TLD98413.1"/>
    </source>
</evidence>
<name>A0A377PV65_9HELI</name>
<feature type="chain" id="PRO_5044074612" evidence="1">
    <location>
        <begin position="18"/>
        <end position="512"/>
    </location>
</feature>
<dbReference type="Proteomes" id="UP000255139">
    <property type="component" value="Unassembled WGS sequence"/>
</dbReference>
<dbReference type="OrthoDB" id="5314481at2"/>
<protein>
    <submittedName>
        <fullName evidence="2">Outer membrane protein</fullName>
    </submittedName>
</protein>
<dbReference type="Proteomes" id="UP000029922">
    <property type="component" value="Unassembled WGS sequence"/>
</dbReference>